<dbReference type="EMBL" id="JACHEB010000004">
    <property type="protein sequence ID" value="MBB5328387.1"/>
    <property type="molecule type" value="Genomic_DNA"/>
</dbReference>
<dbReference type="PANTHER" id="PTHR42977:SF3">
    <property type="entry name" value="AB HYDROLASE-1 DOMAIN-CONTAINING PROTEIN"/>
    <property type="match status" value="1"/>
</dbReference>
<dbReference type="AlphaFoldDB" id="A0A9X0U534"/>
<evidence type="ECO:0000313" key="4">
    <source>
        <dbReference type="Proteomes" id="UP000535182"/>
    </source>
</evidence>
<reference evidence="3 4" key="1">
    <citation type="submission" date="2020-08" db="EMBL/GenBank/DDBJ databases">
        <title>Genomic Encyclopedia of Type Strains, Phase IV (KMG-V): Genome sequencing to study the core and pangenomes of soil and plant-associated prokaryotes.</title>
        <authorList>
            <person name="Whitman W."/>
        </authorList>
    </citation>
    <scope>NUCLEOTIDE SEQUENCE [LARGE SCALE GENOMIC DNA]</scope>
    <source>
        <strain evidence="3 4">X5P2</strain>
    </source>
</reference>
<dbReference type="Pfam" id="PF00561">
    <property type="entry name" value="Abhydrolase_1"/>
    <property type="match status" value="1"/>
</dbReference>
<dbReference type="SUPFAM" id="SSF53474">
    <property type="entry name" value="alpha/beta-Hydrolases"/>
    <property type="match status" value="1"/>
</dbReference>
<sequence length="302" mass="34201">MTSTYSPAISANTVRYETLSVDGISIAYREAGDPSHPKLVLLHGFPSSSHQYRNLIPALADRFHVISPDYPGFGNSDTPDPSTFPYTFDKFSEVIDRFLDKKGFKRFGMFLQDYGGPVGFRIATKKPEQLEWLVIQNTNAYEVGFTDAWGGLRNALWKDRSPENEAAVAGLLELDTVKAVYLTGSTKPELISPDNWNSDYLLTLQRPHGRQIQLDLFYDYRTNVTLYSKWQAFLKERQPKTIIFWGQGDIFFTPAGGEAYLNELPNAEIHRLSAGHFAVEDCLPHIAQHIHRFYDANVAAKK</sequence>
<dbReference type="GO" id="GO:0004301">
    <property type="term" value="F:epoxide hydrolase activity"/>
    <property type="evidence" value="ECO:0007669"/>
    <property type="project" value="TreeGrafter"/>
</dbReference>
<keyword evidence="4" id="KW-1185">Reference proteome</keyword>
<keyword evidence="1" id="KW-0378">Hydrolase</keyword>
<dbReference type="InterPro" id="IPR029058">
    <property type="entry name" value="AB_hydrolase_fold"/>
</dbReference>
<dbReference type="Gene3D" id="3.40.50.1820">
    <property type="entry name" value="alpha/beta hydrolase"/>
    <property type="match status" value="1"/>
</dbReference>
<comment type="caution">
    <text evidence="3">The sequence shown here is derived from an EMBL/GenBank/DDBJ whole genome shotgun (WGS) entry which is preliminary data.</text>
</comment>
<evidence type="ECO:0000259" key="2">
    <source>
        <dbReference type="Pfam" id="PF00561"/>
    </source>
</evidence>
<protein>
    <submittedName>
        <fullName evidence="3">Pimeloyl-ACP methyl ester carboxylesterase</fullName>
    </submittedName>
</protein>
<dbReference type="PANTHER" id="PTHR42977">
    <property type="entry name" value="HYDROLASE-RELATED"/>
    <property type="match status" value="1"/>
</dbReference>
<evidence type="ECO:0000313" key="3">
    <source>
        <dbReference type="EMBL" id="MBB5328387.1"/>
    </source>
</evidence>
<feature type="domain" description="AB hydrolase-1" evidence="2">
    <location>
        <begin position="39"/>
        <end position="280"/>
    </location>
</feature>
<organism evidence="3 4">
    <name type="scientific">Tunturiibacter gelidiferens</name>
    <dbReference type="NCBI Taxonomy" id="3069689"/>
    <lineage>
        <taxon>Bacteria</taxon>
        <taxon>Pseudomonadati</taxon>
        <taxon>Acidobacteriota</taxon>
        <taxon>Terriglobia</taxon>
        <taxon>Terriglobales</taxon>
        <taxon>Acidobacteriaceae</taxon>
        <taxon>Tunturiibacter</taxon>
    </lineage>
</organism>
<evidence type="ECO:0000256" key="1">
    <source>
        <dbReference type="ARBA" id="ARBA00022801"/>
    </source>
</evidence>
<dbReference type="InterPro" id="IPR051340">
    <property type="entry name" value="Haloalkane_dehalogenase"/>
</dbReference>
<gene>
    <name evidence="3" type="ORF">HDF14_001997</name>
</gene>
<accession>A0A9X0U534</accession>
<dbReference type="RefSeq" id="WP_183975839.1">
    <property type="nucleotide sequence ID" value="NZ_JACHEB010000004.1"/>
</dbReference>
<name>A0A9X0U534_9BACT</name>
<dbReference type="InterPro" id="IPR000073">
    <property type="entry name" value="AB_hydrolase_1"/>
</dbReference>
<proteinExistence type="predicted"/>
<dbReference type="Proteomes" id="UP000535182">
    <property type="component" value="Unassembled WGS sequence"/>
</dbReference>